<dbReference type="Gene3D" id="1.10.260.40">
    <property type="entry name" value="lambda repressor-like DNA-binding domains"/>
    <property type="match status" value="1"/>
</dbReference>
<protein>
    <recommendedName>
        <fullName evidence="1">HTH cro/C1-type domain-containing protein</fullName>
    </recommendedName>
</protein>
<comment type="caution">
    <text evidence="2">The sequence shown here is derived from an EMBL/GenBank/DDBJ whole genome shotgun (WGS) entry which is preliminary data.</text>
</comment>
<dbReference type="EMBL" id="AWGB01000006">
    <property type="protein sequence ID" value="ESQ93956.1"/>
    <property type="molecule type" value="Genomic_DNA"/>
</dbReference>
<dbReference type="eggNOG" id="COG1396">
    <property type="taxonomic scope" value="Bacteria"/>
</dbReference>
<dbReference type="STRING" id="1121022.GCA_000376105_00210"/>
<dbReference type="OrthoDB" id="5471988at2"/>
<evidence type="ECO:0000313" key="3">
    <source>
        <dbReference type="Proteomes" id="UP000017837"/>
    </source>
</evidence>
<dbReference type="SUPFAM" id="SSF47413">
    <property type="entry name" value="lambda repressor-like DNA-binding domains"/>
    <property type="match status" value="1"/>
</dbReference>
<accession>V4PZY2</accession>
<evidence type="ECO:0000313" key="2">
    <source>
        <dbReference type="EMBL" id="ESQ93956.1"/>
    </source>
</evidence>
<organism evidence="2 3">
    <name type="scientific">Asticcacaulis benevestitus DSM 16100 = ATCC BAA-896</name>
    <dbReference type="NCBI Taxonomy" id="1121022"/>
    <lineage>
        <taxon>Bacteria</taxon>
        <taxon>Pseudomonadati</taxon>
        <taxon>Pseudomonadota</taxon>
        <taxon>Alphaproteobacteria</taxon>
        <taxon>Caulobacterales</taxon>
        <taxon>Caulobacteraceae</taxon>
        <taxon>Asticcacaulis</taxon>
    </lineage>
</organism>
<dbReference type="AlphaFoldDB" id="V4PZY2"/>
<proteinExistence type="predicted"/>
<feature type="domain" description="HTH cro/C1-type" evidence="1">
    <location>
        <begin position="21"/>
        <end position="72"/>
    </location>
</feature>
<dbReference type="PROSITE" id="PS50943">
    <property type="entry name" value="HTH_CROC1"/>
    <property type="match status" value="1"/>
</dbReference>
<sequence length="99" mass="11029">MLSIALKSPNELLRDVANRAKARRLSQNLTQEGLAARADVSLGTLKLFEKEGKASFATIVRIAFALDAVSEFESLFPPFTYIHIEDVANPSVRQRGRRK</sequence>
<dbReference type="GO" id="GO:0003677">
    <property type="term" value="F:DNA binding"/>
    <property type="evidence" value="ECO:0007669"/>
    <property type="project" value="InterPro"/>
</dbReference>
<gene>
    <name evidence="2" type="ORF">ABENE_04515</name>
</gene>
<reference evidence="2 3" key="1">
    <citation type="journal article" date="2014" name="Nature">
        <title>Sequential evolution of bacterial morphology by co-option of a developmental regulator.</title>
        <authorList>
            <person name="Jiang C."/>
            <person name="Brown P.J."/>
            <person name="Ducret A."/>
            <person name="Brun Y.V."/>
        </authorList>
    </citation>
    <scope>NUCLEOTIDE SEQUENCE [LARGE SCALE GENOMIC DNA]</scope>
    <source>
        <strain evidence="2 3">DSM 16100</strain>
    </source>
</reference>
<dbReference type="InterPro" id="IPR010982">
    <property type="entry name" value="Lambda_DNA-bd_dom_sf"/>
</dbReference>
<evidence type="ECO:0000259" key="1">
    <source>
        <dbReference type="PROSITE" id="PS50943"/>
    </source>
</evidence>
<dbReference type="Proteomes" id="UP000017837">
    <property type="component" value="Unassembled WGS sequence"/>
</dbReference>
<dbReference type="RefSeq" id="WP_018079891.1">
    <property type="nucleotide sequence ID" value="NZ_AQWM01000001.1"/>
</dbReference>
<dbReference type="InterPro" id="IPR001387">
    <property type="entry name" value="Cro/C1-type_HTH"/>
</dbReference>
<dbReference type="Pfam" id="PF01381">
    <property type="entry name" value="HTH_3"/>
    <property type="match status" value="1"/>
</dbReference>
<dbReference type="PATRIC" id="fig|1121022.4.peg.896"/>
<name>V4PZY2_9CAUL</name>
<dbReference type="CDD" id="cd00093">
    <property type="entry name" value="HTH_XRE"/>
    <property type="match status" value="1"/>
</dbReference>
<keyword evidence="3" id="KW-1185">Reference proteome</keyword>